<keyword evidence="8" id="KW-0460">Magnesium</keyword>
<dbReference type="GO" id="GO:0016301">
    <property type="term" value="F:kinase activity"/>
    <property type="evidence" value="ECO:0007669"/>
    <property type="project" value="UniProtKB-KW"/>
</dbReference>
<evidence type="ECO:0000259" key="10">
    <source>
        <dbReference type="Pfam" id="PF13793"/>
    </source>
</evidence>
<dbReference type="SUPFAM" id="SSF53271">
    <property type="entry name" value="PRTase-like"/>
    <property type="match status" value="1"/>
</dbReference>
<dbReference type="InterPro" id="IPR029099">
    <property type="entry name" value="Pribosyltran_N"/>
</dbReference>
<dbReference type="PANTHER" id="PTHR10210:SF32">
    <property type="entry name" value="RIBOSE-PHOSPHATE PYROPHOSPHOKINASE 2"/>
    <property type="match status" value="1"/>
</dbReference>
<dbReference type="FunFam" id="3.40.50.2020:FF:000007">
    <property type="entry name" value="Ribose-phosphate pyrophosphokinase"/>
    <property type="match status" value="1"/>
</dbReference>
<evidence type="ECO:0000256" key="4">
    <source>
        <dbReference type="ARBA" id="ARBA00022727"/>
    </source>
</evidence>
<keyword evidence="12" id="KW-1185">Reference proteome</keyword>
<dbReference type="Pfam" id="PF13793">
    <property type="entry name" value="Pribosyltran_N"/>
    <property type="match status" value="1"/>
</dbReference>
<dbReference type="Proteomes" id="UP000623172">
    <property type="component" value="Unassembled WGS sequence"/>
</dbReference>
<dbReference type="EMBL" id="JACRSR010000003">
    <property type="protein sequence ID" value="MBC8531948.1"/>
    <property type="molecule type" value="Genomic_DNA"/>
</dbReference>
<keyword evidence="5" id="KW-0547">Nucleotide-binding</keyword>
<dbReference type="NCBIfam" id="TIGR01251">
    <property type="entry name" value="ribP_PPkin"/>
    <property type="match status" value="1"/>
</dbReference>
<dbReference type="PANTHER" id="PTHR10210">
    <property type="entry name" value="RIBOSE-PHOSPHATE DIPHOSPHOKINASE FAMILY MEMBER"/>
    <property type="match status" value="1"/>
</dbReference>
<evidence type="ECO:0000256" key="3">
    <source>
        <dbReference type="ARBA" id="ARBA00022723"/>
    </source>
</evidence>
<keyword evidence="2 11" id="KW-0808">Transferase</keyword>
<evidence type="ECO:0000256" key="9">
    <source>
        <dbReference type="ARBA" id="ARBA00049535"/>
    </source>
</evidence>
<name>A0A926HQ80_9FIRM</name>
<dbReference type="GO" id="GO:0005524">
    <property type="term" value="F:ATP binding"/>
    <property type="evidence" value="ECO:0007669"/>
    <property type="project" value="UniProtKB-KW"/>
</dbReference>
<dbReference type="InterPro" id="IPR000842">
    <property type="entry name" value="PRib_PP_synth_CS"/>
</dbReference>
<dbReference type="InterPro" id="IPR005946">
    <property type="entry name" value="Rib-P_diPkinase"/>
</dbReference>
<keyword evidence="6" id="KW-0418">Kinase</keyword>
<dbReference type="CDD" id="cd06223">
    <property type="entry name" value="PRTases_typeI"/>
    <property type="match status" value="1"/>
</dbReference>
<evidence type="ECO:0000313" key="12">
    <source>
        <dbReference type="Proteomes" id="UP000623172"/>
    </source>
</evidence>
<dbReference type="GO" id="GO:0006015">
    <property type="term" value="P:5-phosphoribose 1-diphosphate biosynthetic process"/>
    <property type="evidence" value="ECO:0007669"/>
    <property type="project" value="TreeGrafter"/>
</dbReference>
<dbReference type="Pfam" id="PF14572">
    <property type="entry name" value="Pribosyl_synth"/>
    <property type="match status" value="1"/>
</dbReference>
<evidence type="ECO:0000256" key="6">
    <source>
        <dbReference type="ARBA" id="ARBA00022777"/>
    </source>
</evidence>
<keyword evidence="3" id="KW-0479">Metal-binding</keyword>
<protein>
    <recommendedName>
        <fullName evidence="1">ribose-phosphate diphosphokinase</fullName>
        <ecNumber evidence="1">2.7.6.1</ecNumber>
    </recommendedName>
</protein>
<evidence type="ECO:0000256" key="1">
    <source>
        <dbReference type="ARBA" id="ARBA00013247"/>
    </source>
</evidence>
<gene>
    <name evidence="11" type="ORF">H8696_08830</name>
</gene>
<dbReference type="InterPro" id="IPR029057">
    <property type="entry name" value="PRTase-like"/>
</dbReference>
<keyword evidence="4" id="KW-0545">Nucleotide biosynthesis</keyword>
<evidence type="ECO:0000256" key="5">
    <source>
        <dbReference type="ARBA" id="ARBA00022741"/>
    </source>
</evidence>
<dbReference type="GO" id="GO:0002189">
    <property type="term" value="C:ribose phosphate diphosphokinase complex"/>
    <property type="evidence" value="ECO:0007669"/>
    <property type="project" value="TreeGrafter"/>
</dbReference>
<dbReference type="GO" id="GO:0006164">
    <property type="term" value="P:purine nucleotide biosynthetic process"/>
    <property type="evidence" value="ECO:0007669"/>
    <property type="project" value="TreeGrafter"/>
</dbReference>
<dbReference type="NCBIfam" id="NF002320">
    <property type="entry name" value="PRK01259.1"/>
    <property type="match status" value="1"/>
</dbReference>
<comment type="catalytic activity">
    <reaction evidence="9">
        <text>D-ribose 5-phosphate + ATP = 5-phospho-alpha-D-ribose 1-diphosphate + AMP + H(+)</text>
        <dbReference type="Rhea" id="RHEA:15609"/>
        <dbReference type="ChEBI" id="CHEBI:15378"/>
        <dbReference type="ChEBI" id="CHEBI:30616"/>
        <dbReference type="ChEBI" id="CHEBI:58017"/>
        <dbReference type="ChEBI" id="CHEBI:78346"/>
        <dbReference type="ChEBI" id="CHEBI:456215"/>
        <dbReference type="EC" id="2.7.6.1"/>
    </reaction>
</comment>
<dbReference type="GO" id="GO:0000287">
    <property type="term" value="F:magnesium ion binding"/>
    <property type="evidence" value="ECO:0007669"/>
    <property type="project" value="InterPro"/>
</dbReference>
<sequence length="324" mass="35892">MIFAGSSGKGFAQRVCDYIGVPLGKSQVIKFSEGNTMVRILEPIRNKEVFFFQPIGMNPNDEFVEILFFMDAFKRASAQSVTAIIPYFSYAKGDKKDEPRVSIRARVCAECLELAGADRVVTMDLHSAQVQGFFKKPVDHLYAMPILTEYVRSLAIDNAVIVSPDSGYAKQARKFASHLGLPVAIGDKTRYGHDEKAEVLDVVGEVKDKNCVIVDDFTISGGTLVSLAVELKRRGAERIIACLSHNIISEEGVKKLEASPIDTIISTDTVENPHIAGHKKFKTITVAPLFAEAVMRTHDRESLSPLFEQASERILKSVFEYDKE</sequence>
<dbReference type="AlphaFoldDB" id="A0A926HQ80"/>
<evidence type="ECO:0000256" key="8">
    <source>
        <dbReference type="ARBA" id="ARBA00022842"/>
    </source>
</evidence>
<evidence type="ECO:0000313" key="11">
    <source>
        <dbReference type="EMBL" id="MBC8531948.1"/>
    </source>
</evidence>
<evidence type="ECO:0000256" key="7">
    <source>
        <dbReference type="ARBA" id="ARBA00022840"/>
    </source>
</evidence>
<dbReference type="InterPro" id="IPR000836">
    <property type="entry name" value="PRTase_dom"/>
</dbReference>
<dbReference type="GO" id="GO:0004749">
    <property type="term" value="F:ribose phosphate diphosphokinase activity"/>
    <property type="evidence" value="ECO:0007669"/>
    <property type="project" value="UniProtKB-EC"/>
</dbReference>
<dbReference type="EC" id="2.7.6.1" evidence="1"/>
<dbReference type="GO" id="GO:0005737">
    <property type="term" value="C:cytoplasm"/>
    <property type="evidence" value="ECO:0007669"/>
    <property type="project" value="TreeGrafter"/>
</dbReference>
<dbReference type="PROSITE" id="PS00114">
    <property type="entry name" value="PRPP_SYNTHASE"/>
    <property type="match status" value="1"/>
</dbReference>
<proteinExistence type="predicted"/>
<dbReference type="SMART" id="SM01400">
    <property type="entry name" value="Pribosyltran_N"/>
    <property type="match status" value="1"/>
</dbReference>
<dbReference type="GO" id="GO:0009156">
    <property type="term" value="P:ribonucleoside monophosphate biosynthetic process"/>
    <property type="evidence" value="ECO:0007669"/>
    <property type="project" value="InterPro"/>
</dbReference>
<keyword evidence="7" id="KW-0067">ATP-binding</keyword>
<dbReference type="Gene3D" id="3.40.50.2020">
    <property type="match status" value="2"/>
</dbReference>
<reference evidence="11" key="1">
    <citation type="submission" date="2020-08" db="EMBL/GenBank/DDBJ databases">
        <title>Genome public.</title>
        <authorList>
            <person name="Liu C."/>
            <person name="Sun Q."/>
        </authorList>
    </citation>
    <scope>NUCLEOTIDE SEQUENCE</scope>
    <source>
        <strain evidence="11">NSJ-53</strain>
    </source>
</reference>
<evidence type="ECO:0000256" key="2">
    <source>
        <dbReference type="ARBA" id="ARBA00022679"/>
    </source>
</evidence>
<comment type="caution">
    <text evidence="11">The sequence shown here is derived from an EMBL/GenBank/DDBJ whole genome shotgun (WGS) entry which is preliminary data.</text>
</comment>
<feature type="domain" description="Ribose-phosphate pyrophosphokinase N-terminal" evidence="10">
    <location>
        <begin position="1"/>
        <end position="116"/>
    </location>
</feature>
<organism evidence="11 12">
    <name type="scientific">Gehongia tenuis</name>
    <dbReference type="NCBI Taxonomy" id="2763655"/>
    <lineage>
        <taxon>Bacteria</taxon>
        <taxon>Bacillati</taxon>
        <taxon>Bacillota</taxon>
        <taxon>Clostridia</taxon>
        <taxon>Christensenellales</taxon>
        <taxon>Christensenellaceae</taxon>
        <taxon>Gehongia</taxon>
    </lineage>
</organism>
<accession>A0A926HQ80</accession>